<feature type="non-terminal residue" evidence="1">
    <location>
        <position position="1"/>
    </location>
</feature>
<dbReference type="EMBL" id="CVQH01022133">
    <property type="protein sequence ID" value="CRK32437.1"/>
    <property type="molecule type" value="Genomic_DNA"/>
</dbReference>
<keyword evidence="2" id="KW-1185">Reference proteome</keyword>
<evidence type="ECO:0000313" key="1">
    <source>
        <dbReference type="EMBL" id="CRK32437.1"/>
    </source>
</evidence>
<evidence type="ECO:0000313" key="2">
    <source>
        <dbReference type="Proteomes" id="UP000044602"/>
    </source>
</evidence>
<protein>
    <submittedName>
        <fullName evidence="1">Uncharacterized protein</fullName>
    </submittedName>
</protein>
<name>A0A0G4MDX2_VERLO</name>
<gene>
    <name evidence="1" type="ORF">BN1708_018999</name>
</gene>
<dbReference type="AlphaFoldDB" id="A0A0G4MDX2"/>
<sequence>PGIRTHLPRQRHHPDAQR</sequence>
<accession>A0A0G4MDX2</accession>
<organism evidence="1 2">
    <name type="scientific">Verticillium longisporum</name>
    <name type="common">Verticillium dahliae var. longisporum</name>
    <dbReference type="NCBI Taxonomy" id="100787"/>
    <lineage>
        <taxon>Eukaryota</taxon>
        <taxon>Fungi</taxon>
        <taxon>Dikarya</taxon>
        <taxon>Ascomycota</taxon>
        <taxon>Pezizomycotina</taxon>
        <taxon>Sordariomycetes</taxon>
        <taxon>Hypocreomycetidae</taxon>
        <taxon>Glomerellales</taxon>
        <taxon>Plectosphaerellaceae</taxon>
        <taxon>Verticillium</taxon>
    </lineage>
</organism>
<dbReference type="Proteomes" id="UP000044602">
    <property type="component" value="Unassembled WGS sequence"/>
</dbReference>
<reference evidence="2" key="1">
    <citation type="submission" date="2015-05" db="EMBL/GenBank/DDBJ databases">
        <authorList>
            <person name="Fogelqvist Johan"/>
        </authorList>
    </citation>
    <scope>NUCLEOTIDE SEQUENCE [LARGE SCALE GENOMIC DNA]</scope>
</reference>
<proteinExistence type="predicted"/>